<dbReference type="EMBL" id="CAJFDI010000001">
    <property type="protein sequence ID" value="CAD5210525.1"/>
    <property type="molecule type" value="Genomic_DNA"/>
</dbReference>
<evidence type="ECO:0000313" key="4">
    <source>
        <dbReference type="Proteomes" id="UP000659654"/>
    </source>
</evidence>
<dbReference type="GO" id="GO:2000641">
    <property type="term" value="P:regulation of early endosome to late endosome transport"/>
    <property type="evidence" value="ECO:0007669"/>
    <property type="project" value="InterPro"/>
</dbReference>
<dbReference type="InterPro" id="IPR025640">
    <property type="entry name" value="GYF_2"/>
</dbReference>
<dbReference type="Gene3D" id="1.10.287.110">
    <property type="entry name" value="DnaJ domain"/>
    <property type="match status" value="1"/>
</dbReference>
<dbReference type="OrthoDB" id="69656at2759"/>
<reference evidence="2" key="2">
    <citation type="submission" date="2020-09" db="EMBL/GenBank/DDBJ databases">
        <authorList>
            <person name="Kikuchi T."/>
        </authorList>
    </citation>
    <scope>NUCLEOTIDE SEQUENCE</scope>
    <source>
        <strain evidence="2">Ka4C1</strain>
    </source>
</reference>
<dbReference type="SUPFAM" id="SSF46565">
    <property type="entry name" value="Chaperone J-domain"/>
    <property type="match status" value="1"/>
</dbReference>
<proteinExistence type="predicted"/>
<dbReference type="WBParaSite" id="BXY_0465300.1">
    <property type="protein sequence ID" value="BXY_0465300.1"/>
    <property type="gene ID" value="BXY_0465300"/>
</dbReference>
<sequence>MTSFCKENRDLSCFLVTKHSWKGKYRRIFSVGTHAVTTYNPDKLEITNQWMYNEFISIRPGQRSPSSDSRGDEFIILVRKKGKSDNMRFSSEFTEEILAQTLLFQDKFGEKPIGRRRFNGYKYGWANERQSVVIDLGPNGINQVNEKGVSVKVYQYNHIKHIYRVSDCPGGFVIEIGDQHRRHLFASQESEEIIKELRQLALECMGVLVNVAKDHLCFEDFMATRLGLCSKDEQITSYVEFEVRKYSPRSEEPTRRLLCLSETCLVERDQRTYGVVCARFLKSIICLFRDPNDPQTFRVEYENGDQRTYSSKERDQILSTLIDGSRASGNYQIFISSRRYERDLRLLPFKQLLDEDGEAQLLKHIVDVPPGLRRSDMIRRFNANIPYNGLTYSQPKDSFFSDNNKSRNIVNCLEAVLAESYPPDEPMSLLKCEAQMACLHRLFASKVGFQAFTAVNGIREKLGNLVVNALARKSEAIDYATVEMLCSLMQPMHPNYELKLEQLNKQSLLSTKAFVEHLLDLIVHHVSRGTGALVIAAMLDFLTYTVCSPYSETTTGEIFDMIIELVAVRGRSFYRLFHNSCLTIVKGAGLVMRAIIEESNRDISKQMQALSLTEGAFLKHLELALLSSGKDLRVLTNKQLSGHLISLWIAENSAAMELLKRCLPRGLLDYFESPDKPPVSEKDLLLIRNNLEAAQQESQQSALQAQLKSMQYTMEARIETLFRHWNIEQKIGFNRREPDRSARQVVLRQRKRHVRATANWKMFAYQFNKDHSQADLIWNEKTREEFKKAIVDEMRQLQAELELVEKEHTLVSWNHTEFFVDYPSLHDEIRIGDYYLRVLLGEDSASATPIHDPQHFFNTVYHRFLLSNRTDMKCLCLRAMGIAYERHVMTIGPFGDSKFIVQMLSRCVNVVERDHFLFLISKLVLDKKNVRDLISEGLVPILVDLSMLAHLHVNRAKIHSQTNEIQGGENTSESESEEWKYVDKNNAIQGPFCFKKMKELYKNGDIFEKTQVWAEGLEVWMNLSSVPQFRWTVCAKEPNQSAGQASNCAPLYNLTELAVLCLDVLNQMCAFFPSRDESNAIVRPMPKVKKIISEPVILYQLVQLLLTYDPAIVQRVSTLVLDVMMDNPNISRLYLSGIYFFILMYNGSNVLPVARLLHYTHLKQAFRSTLAKSEIISHSVLSPILPEATIYYLEAYGPERYAEVFLGEFENPEIIWNTEMRSHMISKIAIHISDFSCRLTSNIKSLYKYCPIPPIEYPQLDEELFCHYYYLRHLCDEQRFPNWEIREPVPFLRCCLAAWQEEIEKKPSSMSIEEACKELELNPKDENWQDTSTVRRAYFKLAQKYHPDKNPEGREKFEKINFAYEFLTSALIRNKNQSDPDVNRIAICLKTQSIIYSRHLETLAPYKYAGYTHLIRTINLEASDAALFSSDKLHSGNLLSAAVELCYWTLKSSALNAEQLRRETGLEALYKTFERCVPMISKGSKETDMPVQVCRHVCNCFAVAAEFEQCREKISEMKQIFGLLCHLLKFEHLPNLAVAAAECVCSFSVSTLLQTFLYQAGVIWHLLPHLFRFDYTLDEGGVQHSEESNKQAVHNRLARSSAEALACLAGFRQDTPDNDGVQNSLNALITKFVCKLMMDDEMDKVLKVLNSNVEDPYIIWDNGTRAELMDFVEKKRTSPENDFGAEFTLSVYAKELIVGDIFVRIYNEQPEFKLYDPKSVCVDLVEYLKRHIDTLMGVKKPVLNGAPKKPTNPENLIDLDEPEEPINIKESASQIPLSEKVEMVWKALDNVLLNYAGIEILLIGHFQLIFDYLRLNHLQNVQILALSVISKAANNKECVNDISCTVQLPLLLLLLVKNPSAADRILRTLIALSSNGTVVKNLLEFGGLLYLLHILMQQKGDQNEENRLLVAELLAKLQADKLSGPRWSRFIIKYLPPIFADSLRDSPANAIRMLDSNTENPELIWNDTIRANVRQQVGQSLQELLTTQSRDLNAKWSQTLQNTNDQTTAYSSTIAGELIVGGVFIRLFNQNPSWIVRHPKQFATELMESVLELMQKPNENLQPVTSALVSLITNHPTTVDQIPAQGYLPQFCRVMHNPNPDAAKSALLILQQMSENQYCADSLASQPVIKGIQVCMSKQPDLMSEAAHSLKCLTKNPKPELAEQFLKTDIINILLKVLSGELTGTGNVSAAKAEIVDALKSICRDLQYGERIEEILNKSTVWTQYKDQRHDLFLPASRTQAIAGPGGGSVAGYLTDGMFEAPPVPPPPPQHP</sequence>
<dbReference type="GO" id="GO:0007032">
    <property type="term" value="P:endosome organization"/>
    <property type="evidence" value="ECO:0007669"/>
    <property type="project" value="InterPro"/>
</dbReference>
<feature type="domain" description="J" evidence="1">
    <location>
        <begin position="1314"/>
        <end position="1382"/>
    </location>
</feature>
<dbReference type="InterPro" id="IPR001623">
    <property type="entry name" value="DnaJ_domain"/>
</dbReference>
<dbReference type="Gene3D" id="3.30.1490.40">
    <property type="match status" value="1"/>
</dbReference>
<dbReference type="CDD" id="cd06257">
    <property type="entry name" value="DnaJ"/>
    <property type="match status" value="1"/>
</dbReference>
<dbReference type="InterPro" id="IPR044978">
    <property type="entry name" value="GRV2/DNAJC13"/>
</dbReference>
<evidence type="ECO:0000313" key="5">
    <source>
        <dbReference type="WBParaSite" id="BXY_0465300.1"/>
    </source>
</evidence>
<dbReference type="SMART" id="SM00271">
    <property type="entry name" value="DnaJ"/>
    <property type="match status" value="1"/>
</dbReference>
<dbReference type="PROSITE" id="PS50076">
    <property type="entry name" value="DNAJ_2"/>
    <property type="match status" value="1"/>
</dbReference>
<name>A0A1I7RV92_BURXY</name>
<dbReference type="Proteomes" id="UP000659654">
    <property type="component" value="Unassembled WGS sequence"/>
</dbReference>
<dbReference type="InterPro" id="IPR045802">
    <property type="entry name" value="GRV2/DNAJC13_N"/>
</dbReference>
<dbReference type="EMBL" id="CAJFCV020000001">
    <property type="protein sequence ID" value="CAG9086553.1"/>
    <property type="molecule type" value="Genomic_DNA"/>
</dbReference>
<dbReference type="SUPFAM" id="SSF48371">
    <property type="entry name" value="ARM repeat"/>
    <property type="match status" value="2"/>
</dbReference>
<gene>
    <name evidence="2" type="ORF">BXYJ_LOCUS1972</name>
</gene>
<protein>
    <submittedName>
        <fullName evidence="2">(pine wood nematode) hypothetical protein</fullName>
    </submittedName>
    <submittedName>
        <fullName evidence="5">J domain-containing protein</fullName>
    </submittedName>
</protein>
<dbReference type="GO" id="GO:0006898">
    <property type="term" value="P:receptor-mediated endocytosis"/>
    <property type="evidence" value="ECO:0007669"/>
    <property type="project" value="TreeGrafter"/>
</dbReference>
<dbReference type="InterPro" id="IPR035445">
    <property type="entry name" value="GYF-like_dom_sf"/>
</dbReference>
<dbReference type="InterPro" id="IPR016024">
    <property type="entry name" value="ARM-type_fold"/>
</dbReference>
<dbReference type="PANTHER" id="PTHR36983">
    <property type="entry name" value="DNAJ HOMOLOG SUBFAMILY C MEMBER 13"/>
    <property type="match status" value="1"/>
</dbReference>
<dbReference type="InterPro" id="IPR011989">
    <property type="entry name" value="ARM-like"/>
</dbReference>
<accession>A0A1I7RV92</accession>
<dbReference type="Proteomes" id="UP000582659">
    <property type="component" value="Unassembled WGS sequence"/>
</dbReference>
<dbReference type="Pfam" id="PF00226">
    <property type="entry name" value="DnaJ"/>
    <property type="match status" value="1"/>
</dbReference>
<dbReference type="SUPFAM" id="SSF55277">
    <property type="entry name" value="GYF domain"/>
    <property type="match status" value="1"/>
</dbReference>
<dbReference type="Proteomes" id="UP000095284">
    <property type="component" value="Unplaced"/>
</dbReference>
<dbReference type="Pfam" id="PF14237">
    <property type="entry name" value="GYF_2"/>
    <property type="match status" value="1"/>
</dbReference>
<keyword evidence="4" id="KW-1185">Reference proteome</keyword>
<evidence type="ECO:0000313" key="2">
    <source>
        <dbReference type="EMBL" id="CAD5210525.1"/>
    </source>
</evidence>
<reference evidence="5" key="1">
    <citation type="submission" date="2016-11" db="UniProtKB">
        <authorList>
            <consortium name="WormBaseParasite"/>
        </authorList>
    </citation>
    <scope>IDENTIFICATION</scope>
</reference>
<evidence type="ECO:0000259" key="1">
    <source>
        <dbReference type="PROSITE" id="PS50076"/>
    </source>
</evidence>
<dbReference type="FunFam" id="1.10.287.110:FF:000007">
    <property type="entry name" value="DnaJ (Hsp40) homolog, subfamily C, member 13"/>
    <property type="match status" value="1"/>
</dbReference>
<dbReference type="Gene3D" id="1.25.10.10">
    <property type="entry name" value="Leucine-rich Repeat Variant"/>
    <property type="match status" value="1"/>
</dbReference>
<evidence type="ECO:0000313" key="3">
    <source>
        <dbReference type="Proteomes" id="UP000095284"/>
    </source>
</evidence>
<dbReference type="Pfam" id="PF19432">
    <property type="entry name" value="RME-8_N"/>
    <property type="match status" value="1"/>
</dbReference>
<dbReference type="InterPro" id="IPR036869">
    <property type="entry name" value="J_dom_sf"/>
</dbReference>
<dbReference type="eggNOG" id="KOG1789">
    <property type="taxonomic scope" value="Eukaryota"/>
</dbReference>
<dbReference type="GO" id="GO:0010008">
    <property type="term" value="C:endosome membrane"/>
    <property type="evidence" value="ECO:0007669"/>
    <property type="project" value="TreeGrafter"/>
</dbReference>
<organism evidence="3 5">
    <name type="scientific">Bursaphelenchus xylophilus</name>
    <name type="common">Pinewood nematode worm</name>
    <name type="synonym">Aphelenchoides xylophilus</name>
    <dbReference type="NCBI Taxonomy" id="6326"/>
    <lineage>
        <taxon>Eukaryota</taxon>
        <taxon>Metazoa</taxon>
        <taxon>Ecdysozoa</taxon>
        <taxon>Nematoda</taxon>
        <taxon>Chromadorea</taxon>
        <taxon>Rhabditida</taxon>
        <taxon>Tylenchina</taxon>
        <taxon>Tylenchomorpha</taxon>
        <taxon>Aphelenchoidea</taxon>
        <taxon>Aphelenchoididae</taxon>
        <taxon>Bursaphelenchus</taxon>
    </lineage>
</organism>
<dbReference type="PANTHER" id="PTHR36983:SF2">
    <property type="entry name" value="DNAJ HOMOLOG SUBFAMILY C MEMBER 13"/>
    <property type="match status" value="1"/>
</dbReference>